<comment type="caution">
    <text evidence="4">The sequence shown here is derived from an EMBL/GenBank/DDBJ whole genome shotgun (WGS) entry which is preliminary data.</text>
</comment>
<proteinExistence type="predicted"/>
<feature type="domain" description="N-acetyltransferase" evidence="3">
    <location>
        <begin position="1"/>
        <end position="166"/>
    </location>
</feature>
<evidence type="ECO:0000256" key="2">
    <source>
        <dbReference type="ARBA" id="ARBA00023315"/>
    </source>
</evidence>
<evidence type="ECO:0000256" key="1">
    <source>
        <dbReference type="ARBA" id="ARBA00022679"/>
    </source>
</evidence>
<dbReference type="CDD" id="cd04301">
    <property type="entry name" value="NAT_SF"/>
    <property type="match status" value="1"/>
</dbReference>
<dbReference type="PANTHER" id="PTHR43877">
    <property type="entry name" value="AMINOALKYLPHOSPHONATE N-ACETYLTRANSFERASE-RELATED-RELATED"/>
    <property type="match status" value="1"/>
</dbReference>
<protein>
    <submittedName>
        <fullName evidence="4">N-acetyltransferase</fullName>
    </submittedName>
</protein>
<dbReference type="SUPFAM" id="SSF55729">
    <property type="entry name" value="Acyl-CoA N-acyltransferases (Nat)"/>
    <property type="match status" value="1"/>
</dbReference>
<dbReference type="EMBL" id="BSTX01000001">
    <property type="protein sequence ID" value="GLZ75607.1"/>
    <property type="molecule type" value="Genomic_DNA"/>
</dbReference>
<dbReference type="PROSITE" id="PS51186">
    <property type="entry name" value="GNAT"/>
    <property type="match status" value="1"/>
</dbReference>
<dbReference type="Gene3D" id="3.40.630.30">
    <property type="match status" value="1"/>
</dbReference>
<evidence type="ECO:0000259" key="3">
    <source>
        <dbReference type="PROSITE" id="PS51186"/>
    </source>
</evidence>
<dbReference type="InterPro" id="IPR016181">
    <property type="entry name" value="Acyl_CoA_acyltransferase"/>
</dbReference>
<dbReference type="InterPro" id="IPR050832">
    <property type="entry name" value="Bact_Acetyltransf"/>
</dbReference>
<dbReference type="Pfam" id="PF00583">
    <property type="entry name" value="Acetyltransf_1"/>
    <property type="match status" value="1"/>
</dbReference>
<accession>A0A9W6W181</accession>
<gene>
    <name evidence="4" type="ORF">Afil01_04140</name>
</gene>
<evidence type="ECO:0000313" key="4">
    <source>
        <dbReference type="EMBL" id="GLZ75607.1"/>
    </source>
</evidence>
<dbReference type="InterPro" id="IPR000182">
    <property type="entry name" value="GNAT_dom"/>
</dbReference>
<evidence type="ECO:0000313" key="5">
    <source>
        <dbReference type="Proteomes" id="UP001165079"/>
    </source>
</evidence>
<keyword evidence="1" id="KW-0808">Transferase</keyword>
<keyword evidence="2" id="KW-0012">Acyltransferase</keyword>
<keyword evidence="5" id="KW-1185">Reference proteome</keyword>
<sequence>MRIRPVAPADVPALAALHVRCWRGAYEGLVPAEALARFDPDEHAARWAARLAERRPGRTELLAEDGGGPVGFVNYGDQRGEGGGGEIYAIYVDPERWGTGAGHALMTRALEDLRGRGVSPVRLWALDGNERARRFYLRHGFSEDGESSVYDFFGAELDVVRYTFDG</sequence>
<dbReference type="GO" id="GO:0016747">
    <property type="term" value="F:acyltransferase activity, transferring groups other than amino-acyl groups"/>
    <property type="evidence" value="ECO:0007669"/>
    <property type="project" value="InterPro"/>
</dbReference>
<organism evidence="4 5">
    <name type="scientific">Actinorhabdospora filicis</name>
    <dbReference type="NCBI Taxonomy" id="1785913"/>
    <lineage>
        <taxon>Bacteria</taxon>
        <taxon>Bacillati</taxon>
        <taxon>Actinomycetota</taxon>
        <taxon>Actinomycetes</taxon>
        <taxon>Micromonosporales</taxon>
        <taxon>Micromonosporaceae</taxon>
        <taxon>Actinorhabdospora</taxon>
    </lineage>
</organism>
<reference evidence="4" key="1">
    <citation type="submission" date="2023-03" db="EMBL/GenBank/DDBJ databases">
        <title>Actinorhabdospora filicis NBRC 111898.</title>
        <authorList>
            <person name="Ichikawa N."/>
            <person name="Sato H."/>
            <person name="Tonouchi N."/>
        </authorList>
    </citation>
    <scope>NUCLEOTIDE SEQUENCE</scope>
    <source>
        <strain evidence="4">NBRC 111898</strain>
    </source>
</reference>
<dbReference type="PANTHER" id="PTHR43877:SF1">
    <property type="entry name" value="ACETYLTRANSFERASE"/>
    <property type="match status" value="1"/>
</dbReference>
<dbReference type="RefSeq" id="WP_285660850.1">
    <property type="nucleotide sequence ID" value="NZ_BSTX01000001.1"/>
</dbReference>
<dbReference type="AlphaFoldDB" id="A0A9W6W181"/>
<dbReference type="Proteomes" id="UP001165079">
    <property type="component" value="Unassembled WGS sequence"/>
</dbReference>
<name>A0A9W6W181_9ACTN</name>